<dbReference type="STRING" id="6184.A0A430Q3H6"/>
<proteinExistence type="predicted"/>
<evidence type="ECO:0000313" key="3">
    <source>
        <dbReference type="Proteomes" id="UP000290809"/>
    </source>
</evidence>
<dbReference type="Proteomes" id="UP000290809">
    <property type="component" value="Unassembled WGS sequence"/>
</dbReference>
<name>A0A430Q3H6_SCHBO</name>
<comment type="caution">
    <text evidence="2">The sequence shown here is derived from an EMBL/GenBank/DDBJ whole genome shotgun (WGS) entry which is preliminary data.</text>
</comment>
<evidence type="ECO:0000313" key="2">
    <source>
        <dbReference type="EMBL" id="RTG82250.1"/>
    </source>
</evidence>
<protein>
    <submittedName>
        <fullName evidence="2">Uncharacterized protein</fullName>
    </submittedName>
</protein>
<organism evidence="2 3">
    <name type="scientific">Schistosoma bovis</name>
    <name type="common">Blood fluke</name>
    <dbReference type="NCBI Taxonomy" id="6184"/>
    <lineage>
        <taxon>Eukaryota</taxon>
        <taxon>Metazoa</taxon>
        <taxon>Spiralia</taxon>
        <taxon>Lophotrochozoa</taxon>
        <taxon>Platyhelminthes</taxon>
        <taxon>Trematoda</taxon>
        <taxon>Digenea</taxon>
        <taxon>Strigeidida</taxon>
        <taxon>Schistosomatoidea</taxon>
        <taxon>Schistosomatidae</taxon>
        <taxon>Schistosoma</taxon>
    </lineage>
</organism>
<dbReference type="EMBL" id="QMKO01002911">
    <property type="protein sequence ID" value="RTG82250.1"/>
    <property type="molecule type" value="Genomic_DNA"/>
</dbReference>
<feature type="coiled-coil region" evidence="1">
    <location>
        <begin position="159"/>
        <end position="186"/>
    </location>
</feature>
<keyword evidence="3" id="KW-1185">Reference proteome</keyword>
<sequence>MTIVDDTNHSLGMCNLQPKKTSQNSVRRHTYVNLSNDAHETDRLIDALKDNHSNYKINNQVNDIELDKRNWAPPMYISNEQRNKRITLTYPTSYEHVNSPTESINYTTDQNTLNYSGQENVNFTDPFKFSPSEQELCQNSTLQTEIQRIKFIPLNTSHTIDLRSELDASQARLAEAQARLLANEAERIQILKSWQNELIKQSQLINASKAVCNNSPIPQFSSNLHLTSTESNLHCNPDENDFNEGGPRSISVIPLLNSSGLRSQNYSESIYDYDDSELMNNTEPNKQYITDANIQSYNSNGISRNFGLHASSPSSYIKSLR</sequence>
<keyword evidence="1" id="KW-0175">Coiled coil</keyword>
<dbReference type="AlphaFoldDB" id="A0A430Q3H6"/>
<accession>A0A430Q3H6</accession>
<reference evidence="2 3" key="1">
    <citation type="journal article" date="2019" name="PLoS Pathog.">
        <title>Genome sequence of the bovine parasite Schistosoma bovis Tanzania.</title>
        <authorList>
            <person name="Oey H."/>
            <person name="Zakrzewski M."/>
            <person name="Gobert G."/>
            <person name="Gravermann K."/>
            <person name="Stoye J."/>
            <person name="Jones M."/>
            <person name="Mcmanus D."/>
            <person name="Krause L."/>
        </authorList>
    </citation>
    <scope>NUCLEOTIDE SEQUENCE [LARGE SCALE GENOMIC DNA]</scope>
    <source>
        <strain evidence="2 3">TAN1997</strain>
    </source>
</reference>
<evidence type="ECO:0000256" key="1">
    <source>
        <dbReference type="SAM" id="Coils"/>
    </source>
</evidence>
<gene>
    <name evidence="2" type="ORF">DC041_0004956</name>
</gene>